<gene>
    <name evidence="1" type="ORF">QQF64_026808</name>
</gene>
<protein>
    <submittedName>
        <fullName evidence="1">Uncharacterized protein</fullName>
    </submittedName>
</protein>
<accession>A0ABR3NAM2</accession>
<proteinExistence type="predicted"/>
<organism evidence="1 2">
    <name type="scientific">Cirrhinus molitorella</name>
    <name type="common">mud carp</name>
    <dbReference type="NCBI Taxonomy" id="172907"/>
    <lineage>
        <taxon>Eukaryota</taxon>
        <taxon>Metazoa</taxon>
        <taxon>Chordata</taxon>
        <taxon>Craniata</taxon>
        <taxon>Vertebrata</taxon>
        <taxon>Euteleostomi</taxon>
        <taxon>Actinopterygii</taxon>
        <taxon>Neopterygii</taxon>
        <taxon>Teleostei</taxon>
        <taxon>Ostariophysi</taxon>
        <taxon>Cypriniformes</taxon>
        <taxon>Cyprinidae</taxon>
        <taxon>Labeoninae</taxon>
        <taxon>Labeonini</taxon>
        <taxon>Cirrhinus</taxon>
    </lineage>
</organism>
<dbReference type="EMBL" id="JAYMGO010000005">
    <property type="protein sequence ID" value="KAL1273994.1"/>
    <property type="molecule type" value="Genomic_DNA"/>
</dbReference>
<reference evidence="1 2" key="1">
    <citation type="submission" date="2023-09" db="EMBL/GenBank/DDBJ databases">
        <authorList>
            <person name="Wang M."/>
        </authorList>
    </citation>
    <scope>NUCLEOTIDE SEQUENCE [LARGE SCALE GENOMIC DNA]</scope>
    <source>
        <strain evidence="1">GT-2023</strain>
        <tissue evidence="1">Liver</tissue>
    </source>
</reference>
<dbReference type="Proteomes" id="UP001558613">
    <property type="component" value="Unassembled WGS sequence"/>
</dbReference>
<sequence length="72" mass="7718">MFGSRCIVSPTVISIVTSDHSDSHTHSGLLLRRHTHHGTDINGSLRRIPGARSLSVSLPAHSQLFSAKSSSD</sequence>
<evidence type="ECO:0000313" key="1">
    <source>
        <dbReference type="EMBL" id="KAL1273994.1"/>
    </source>
</evidence>
<keyword evidence="2" id="KW-1185">Reference proteome</keyword>
<name>A0ABR3NAM2_9TELE</name>
<evidence type="ECO:0000313" key="2">
    <source>
        <dbReference type="Proteomes" id="UP001558613"/>
    </source>
</evidence>
<comment type="caution">
    <text evidence="1">The sequence shown here is derived from an EMBL/GenBank/DDBJ whole genome shotgun (WGS) entry which is preliminary data.</text>
</comment>